<dbReference type="Gene3D" id="3.40.50.300">
    <property type="entry name" value="P-loop containing nucleotide triphosphate hydrolases"/>
    <property type="match status" value="1"/>
</dbReference>
<evidence type="ECO:0000313" key="4">
    <source>
        <dbReference type="Proteomes" id="UP001549366"/>
    </source>
</evidence>
<organism evidence="3 4">
    <name type="scientific">Endozoicomonas lisbonensis</name>
    <dbReference type="NCBI Taxonomy" id="3120522"/>
    <lineage>
        <taxon>Bacteria</taxon>
        <taxon>Pseudomonadati</taxon>
        <taxon>Pseudomonadota</taxon>
        <taxon>Gammaproteobacteria</taxon>
        <taxon>Oceanospirillales</taxon>
        <taxon>Endozoicomonadaceae</taxon>
        <taxon>Endozoicomonas</taxon>
    </lineage>
</organism>
<dbReference type="Proteomes" id="UP001549366">
    <property type="component" value="Unassembled WGS sequence"/>
</dbReference>
<dbReference type="InterPro" id="IPR027417">
    <property type="entry name" value="P-loop_NTPase"/>
</dbReference>
<gene>
    <name evidence="3" type="ORF">V5J35_000896</name>
</gene>
<feature type="region of interest" description="Disordered" evidence="1">
    <location>
        <begin position="177"/>
        <end position="209"/>
    </location>
</feature>
<dbReference type="EMBL" id="JBEWTB010000002">
    <property type="protein sequence ID" value="MET4755704.1"/>
    <property type="molecule type" value="Genomic_DNA"/>
</dbReference>
<reference evidence="3 4" key="1">
    <citation type="submission" date="2024-06" db="EMBL/GenBank/DDBJ databases">
        <title>Genomic Encyclopedia of Type Strains, Phase V (KMG-V): Genome sequencing to study the core and pangenomes of soil and plant-associated prokaryotes.</title>
        <authorList>
            <person name="Whitman W."/>
        </authorList>
    </citation>
    <scope>NUCLEOTIDE SEQUENCE [LARGE SCALE GENOMIC DNA]</scope>
    <source>
        <strain evidence="3 4">NE40</strain>
    </source>
</reference>
<dbReference type="RefSeq" id="WP_354010096.1">
    <property type="nucleotide sequence ID" value="NZ_JBEWTA010000001.1"/>
</dbReference>
<name>A0ABV2SE86_9GAMM</name>
<comment type="caution">
    <text evidence="3">The sequence shown here is derived from an EMBL/GenBank/DDBJ whole genome shotgun (WGS) entry which is preliminary data.</text>
</comment>
<feature type="compositionally biased region" description="Polar residues" evidence="1">
    <location>
        <begin position="193"/>
        <end position="202"/>
    </location>
</feature>
<keyword evidence="4" id="KW-1185">Reference proteome</keyword>
<proteinExistence type="predicted"/>
<evidence type="ECO:0000256" key="1">
    <source>
        <dbReference type="SAM" id="MobiDB-lite"/>
    </source>
</evidence>
<evidence type="ECO:0000259" key="2">
    <source>
        <dbReference type="Pfam" id="PF13401"/>
    </source>
</evidence>
<sequence>MSSDNNHTDRREDDQRVFFNAVKSGKIAPPIFFKFSKSGKKALIAQYTDYRKISPYSTSIFAQALPPVLSNDDFIRYANFFPDPFDESVKSLNYDEKHVRIQSISKLFRVTNKSLEVFRSISTAIRDSYTDKVHDGEIQNSRGGLTVYGISSQGKTFSTNFSLSYFPQIIIHLDPPSQADSTTKTKLSESKENITPSNPSQETAKDSPISCEWNDGSSAYRCGNAANPDSEYVIQVTWLKVICPSTGGPISLCNNILAAVDSLLGTHYADRFKRSLGYRTELDVKVYINRVKQMIKDIHLGILVIDEIQFLAHSELKQQLADFLVELSDEIGIPICLIGTLEVIAAFNKLSFSFKSKLTKYGDTYFEPFQPENQKAPPEYKALIRFLFKRYQIGKHPVSIEEFDAQEKAVSSANKNSKVSSITDTFYHETGGITQYTIYLFIFLQQHINLLEGQAERAANKSNSKSPKPIKTTQALISKTAKQSFQINREYIDAIISGNKKELQKKKDIDFRKFRLDEVSKKFEPDVDINKAQEQYEKNIEIPSKLKSTLMSFDAPEDIADKAIKAVMDTYNSETESESEFELIAKAIELCKKLTKKPNKPVQLSPDIDRADIDLSKLKDELTAIRAFCDEQKENKSPEAVPSILHKHGLGFNLETELDL</sequence>
<protein>
    <recommendedName>
        <fullName evidence="2">ORC1/DEAH AAA+ ATPase domain-containing protein</fullName>
    </recommendedName>
</protein>
<evidence type="ECO:0000313" key="3">
    <source>
        <dbReference type="EMBL" id="MET4755704.1"/>
    </source>
</evidence>
<feature type="domain" description="ORC1/DEAH AAA+ ATPase" evidence="2">
    <location>
        <begin position="141"/>
        <end position="342"/>
    </location>
</feature>
<accession>A0ABV2SE86</accession>
<dbReference type="Pfam" id="PF13401">
    <property type="entry name" value="AAA_22"/>
    <property type="match status" value="1"/>
</dbReference>
<dbReference type="InterPro" id="IPR049945">
    <property type="entry name" value="AAA_22"/>
</dbReference>